<accession>A0ABR9CSD2</accession>
<dbReference type="SUPFAM" id="SSF53474">
    <property type="entry name" value="alpha/beta-Hydrolases"/>
    <property type="match status" value="1"/>
</dbReference>
<evidence type="ECO:0000313" key="3">
    <source>
        <dbReference type="Proteomes" id="UP000632063"/>
    </source>
</evidence>
<gene>
    <name evidence="2" type="ORF">IG616_19775</name>
</gene>
<protein>
    <submittedName>
        <fullName evidence="2">Alpha/beta hydrolase</fullName>
    </submittedName>
</protein>
<keyword evidence="2" id="KW-0378">Hydrolase</keyword>
<dbReference type="InterPro" id="IPR029058">
    <property type="entry name" value="AB_hydrolase_fold"/>
</dbReference>
<dbReference type="Gene3D" id="3.40.50.1820">
    <property type="entry name" value="alpha/beta hydrolase"/>
    <property type="match status" value="1"/>
</dbReference>
<reference evidence="3" key="1">
    <citation type="submission" date="2020-09" db="EMBL/GenBank/DDBJ databases">
        <title>The genome sequence of strain Labrenzia suaedae 4C16A.</title>
        <authorList>
            <person name="Liu Y."/>
        </authorList>
    </citation>
    <scope>NUCLEOTIDE SEQUENCE [LARGE SCALE GENOMIC DNA]</scope>
    <source>
        <strain evidence="3">4C16A</strain>
    </source>
</reference>
<proteinExistence type="predicted"/>
<reference evidence="2 3" key="2">
    <citation type="journal article" date="2021" name="Int. J. Syst. Evol. Microbiol.">
        <title>Roseibium litorale sp. nov., isolated from a tidal flat sediment and proposal for the reclassification of Labrenzia polysiphoniae as Roseibium polysiphoniae comb. nov.</title>
        <authorList>
            <person name="Liu Y."/>
            <person name="Pei T."/>
            <person name="Du J."/>
            <person name="Chao M."/>
            <person name="Deng M.R."/>
            <person name="Zhu H."/>
        </authorList>
    </citation>
    <scope>NUCLEOTIDE SEQUENCE [LARGE SCALE GENOMIC DNA]</scope>
    <source>
        <strain evidence="2 3">4C16A</strain>
    </source>
</reference>
<name>A0ABR9CSD2_9HYPH</name>
<dbReference type="GO" id="GO:0016787">
    <property type="term" value="F:hydrolase activity"/>
    <property type="evidence" value="ECO:0007669"/>
    <property type="project" value="UniProtKB-KW"/>
</dbReference>
<evidence type="ECO:0000313" key="2">
    <source>
        <dbReference type="EMBL" id="MBD8893791.1"/>
    </source>
</evidence>
<dbReference type="PANTHER" id="PTHR43433">
    <property type="entry name" value="HYDROLASE, ALPHA/BETA FOLD FAMILY PROTEIN"/>
    <property type="match status" value="1"/>
</dbReference>
<comment type="caution">
    <text evidence="2">The sequence shown here is derived from an EMBL/GenBank/DDBJ whole genome shotgun (WGS) entry which is preliminary data.</text>
</comment>
<dbReference type="Proteomes" id="UP000632063">
    <property type="component" value="Unassembled WGS sequence"/>
</dbReference>
<dbReference type="RefSeq" id="WP_192150125.1">
    <property type="nucleotide sequence ID" value="NZ_JACYXI010000016.1"/>
</dbReference>
<organism evidence="2 3">
    <name type="scientific">Roseibium litorale</name>
    <dbReference type="NCBI Taxonomy" id="2803841"/>
    <lineage>
        <taxon>Bacteria</taxon>
        <taxon>Pseudomonadati</taxon>
        <taxon>Pseudomonadota</taxon>
        <taxon>Alphaproteobacteria</taxon>
        <taxon>Hyphomicrobiales</taxon>
        <taxon>Stappiaceae</taxon>
        <taxon>Roseibium</taxon>
    </lineage>
</organism>
<dbReference type="Pfam" id="PF12697">
    <property type="entry name" value="Abhydrolase_6"/>
    <property type="match status" value="1"/>
</dbReference>
<evidence type="ECO:0000259" key="1">
    <source>
        <dbReference type="Pfam" id="PF12697"/>
    </source>
</evidence>
<dbReference type="EMBL" id="JACYXI010000016">
    <property type="protein sequence ID" value="MBD8893791.1"/>
    <property type="molecule type" value="Genomic_DNA"/>
</dbReference>
<dbReference type="InterPro" id="IPR000073">
    <property type="entry name" value="AB_hydrolase_1"/>
</dbReference>
<dbReference type="PRINTS" id="PR00111">
    <property type="entry name" value="ABHYDROLASE"/>
</dbReference>
<sequence>MIYFLGIVLLILPVLSVYTEYRVTRIEADLPADGQFVVADGVPIHFHRLKPDRDLSGQPSLVFIHGASGNAYDQLEAFRGALAGRYDLIFVDRPGLGHSGRSSDAQSGPSGQARLIGKALDAMGVTQAVVLGHSLGASVTAALALERPDLVDGLVFIAPATHPWPGGVTWYYNVASLPVIGRIFCATLTLPIAERVAPAAILGVFAPEEAPADYDEMIRLPLLFRPDSFRANAMDVAGLKEHVAQLSQRYSEIGVPAVVITGDKDTIVWPSIHSDGLVRDLPQARLVTLPGAGHMPHHTRTQDVVREIEWVMDRAWAPKSALPQPQTAEMLADK</sequence>
<keyword evidence="3" id="KW-1185">Reference proteome</keyword>
<dbReference type="PANTHER" id="PTHR43433:SF5">
    <property type="entry name" value="AB HYDROLASE-1 DOMAIN-CONTAINING PROTEIN"/>
    <property type="match status" value="1"/>
</dbReference>
<feature type="domain" description="AB hydrolase-1" evidence="1">
    <location>
        <begin position="61"/>
        <end position="306"/>
    </location>
</feature>
<dbReference type="InterPro" id="IPR050471">
    <property type="entry name" value="AB_hydrolase"/>
</dbReference>